<evidence type="ECO:0000313" key="2">
    <source>
        <dbReference type="EMBL" id="GAD85680.1"/>
    </source>
</evidence>
<gene>
    <name evidence="2" type="ORF">NCAST_32_01620</name>
</gene>
<dbReference type="STRING" id="1824.SAMN05444423_10987"/>
<dbReference type="EMBL" id="BAFO02000032">
    <property type="protein sequence ID" value="GAD85680.1"/>
    <property type="molecule type" value="Genomic_DNA"/>
</dbReference>
<keyword evidence="3" id="KW-1185">Reference proteome</keyword>
<name>U5EED7_NOCAS</name>
<feature type="region of interest" description="Disordered" evidence="1">
    <location>
        <begin position="145"/>
        <end position="173"/>
    </location>
</feature>
<evidence type="ECO:0000256" key="1">
    <source>
        <dbReference type="SAM" id="MobiDB-lite"/>
    </source>
</evidence>
<proteinExistence type="predicted"/>
<organism evidence="2 3">
    <name type="scientific">Nocardia asteroides NBRC 15531</name>
    <dbReference type="NCBI Taxonomy" id="1110697"/>
    <lineage>
        <taxon>Bacteria</taxon>
        <taxon>Bacillati</taxon>
        <taxon>Actinomycetota</taxon>
        <taxon>Actinomycetes</taxon>
        <taxon>Mycobacteriales</taxon>
        <taxon>Nocardiaceae</taxon>
        <taxon>Nocardia</taxon>
    </lineage>
</organism>
<feature type="region of interest" description="Disordered" evidence="1">
    <location>
        <begin position="41"/>
        <end position="84"/>
    </location>
</feature>
<reference evidence="2 3" key="1">
    <citation type="journal article" date="2014" name="BMC Genomics">
        <title>Genome based analysis of type-I polyketide synthase and nonribosomal peptide synthetase gene clusters in seven strains of five representative Nocardia species.</title>
        <authorList>
            <person name="Komaki H."/>
            <person name="Ichikawa N."/>
            <person name="Hosoyama A."/>
            <person name="Takahashi-Nakaguchi A."/>
            <person name="Matsuzawa T."/>
            <person name="Suzuki K."/>
            <person name="Fujita N."/>
            <person name="Gonoi T."/>
        </authorList>
    </citation>
    <scope>NUCLEOTIDE SEQUENCE [LARGE SCALE GENOMIC DNA]</scope>
    <source>
        <strain evidence="2 3">NBRC 15531</strain>
    </source>
</reference>
<protein>
    <submittedName>
        <fullName evidence="2">Uncharacterized protein</fullName>
    </submittedName>
</protein>
<comment type="caution">
    <text evidence="2">The sequence shown here is derived from an EMBL/GenBank/DDBJ whole genome shotgun (WGS) entry which is preliminary data.</text>
</comment>
<evidence type="ECO:0000313" key="3">
    <source>
        <dbReference type="Proteomes" id="UP000017048"/>
    </source>
</evidence>
<dbReference type="AlphaFoldDB" id="U5EED7"/>
<sequence>MGGGSGGAIGRVRIMKSRSVSCTLPAVVALALVTAGCGTGAPSHRAATTTKSPVTSTARPTTGTPSRTTSSARPTTSTTGQPTAVGVCVDTTSSTRVADGQCDSSDSRYARFWYQHTDTLVYPAIGAAVAVAAGSFVRPTGGVIHDRGAPERGGTITRGGLGNNRPDSGSSGS</sequence>
<accession>U5EED7</accession>
<feature type="compositionally biased region" description="Low complexity" evidence="1">
    <location>
        <begin position="55"/>
        <end position="80"/>
    </location>
</feature>
<dbReference type="Proteomes" id="UP000017048">
    <property type="component" value="Unassembled WGS sequence"/>
</dbReference>